<dbReference type="GO" id="GO:0008270">
    <property type="term" value="F:zinc ion binding"/>
    <property type="evidence" value="ECO:0007669"/>
    <property type="project" value="UniProtKB-KW"/>
</dbReference>
<keyword evidence="2 4" id="KW-0863">Zinc-finger</keyword>
<evidence type="ECO:0000256" key="4">
    <source>
        <dbReference type="PROSITE-ProRule" id="PRU00723"/>
    </source>
</evidence>
<evidence type="ECO:0000256" key="3">
    <source>
        <dbReference type="ARBA" id="ARBA00022833"/>
    </source>
</evidence>
<name>A0A7J6MMW1_PERCH</name>
<dbReference type="Gene3D" id="4.10.1000.10">
    <property type="entry name" value="Zinc finger, CCCH-type"/>
    <property type="match status" value="1"/>
</dbReference>
<evidence type="ECO:0000256" key="2">
    <source>
        <dbReference type="ARBA" id="ARBA00022771"/>
    </source>
</evidence>
<dbReference type="OrthoDB" id="20729at2759"/>
<dbReference type="SUPFAM" id="SSF90229">
    <property type="entry name" value="CCCH zinc finger"/>
    <property type="match status" value="1"/>
</dbReference>
<evidence type="ECO:0000256" key="1">
    <source>
        <dbReference type="ARBA" id="ARBA00022723"/>
    </source>
</evidence>
<keyword evidence="3 4" id="KW-0862">Zinc</keyword>
<gene>
    <name evidence="6" type="ORF">FOL47_000685</name>
</gene>
<evidence type="ECO:0000313" key="6">
    <source>
        <dbReference type="EMBL" id="KAF4672301.1"/>
    </source>
</evidence>
<feature type="zinc finger region" description="C3H1-type" evidence="4">
    <location>
        <begin position="4"/>
        <end position="26"/>
    </location>
</feature>
<dbReference type="Pfam" id="PF18345">
    <property type="entry name" value="zf_CCCH_4"/>
    <property type="match status" value="1"/>
</dbReference>
<dbReference type="InterPro" id="IPR036855">
    <property type="entry name" value="Znf_CCCH_sf"/>
</dbReference>
<protein>
    <recommendedName>
        <fullName evidence="5">C3H1-type domain-containing protein</fullName>
    </recommendedName>
</protein>
<dbReference type="Proteomes" id="UP000591131">
    <property type="component" value="Unassembled WGS sequence"/>
</dbReference>
<dbReference type="AlphaFoldDB" id="A0A7J6MMW1"/>
<dbReference type="PROSITE" id="PS50103">
    <property type="entry name" value="ZF_C3H1"/>
    <property type="match status" value="1"/>
</dbReference>
<keyword evidence="7" id="KW-1185">Reference proteome</keyword>
<sequence>MAPSCHFFARGNCRNGDACRYSHVKLKEGEKPVDRDKIESVAEAGRFLRSISRHKNADFVLDRVHLLRDKINLFMRDLAVAELRVLFEVLVTCPVAFDHSKLDELLRCLSANIIMSTLSFVNQVQSQAALVSCMRVLVEVGRVDQAAATLVPVEMLAKRAEALS</sequence>
<dbReference type="EMBL" id="JAAPAO010000113">
    <property type="protein sequence ID" value="KAF4672301.1"/>
    <property type="molecule type" value="Genomic_DNA"/>
</dbReference>
<proteinExistence type="predicted"/>
<comment type="caution">
    <text evidence="6">The sequence shown here is derived from an EMBL/GenBank/DDBJ whole genome shotgun (WGS) entry which is preliminary data.</text>
</comment>
<feature type="domain" description="C3H1-type" evidence="5">
    <location>
        <begin position="4"/>
        <end position="26"/>
    </location>
</feature>
<keyword evidence="1 4" id="KW-0479">Metal-binding</keyword>
<reference evidence="6 7" key="1">
    <citation type="submission" date="2020-04" db="EMBL/GenBank/DDBJ databases">
        <title>Perkinsus chesapeaki whole genome sequence.</title>
        <authorList>
            <person name="Bogema D.R."/>
        </authorList>
    </citation>
    <scope>NUCLEOTIDE SEQUENCE [LARGE SCALE GENOMIC DNA]</scope>
    <source>
        <strain evidence="6">ATCC PRA-425</strain>
    </source>
</reference>
<dbReference type="InterPro" id="IPR000571">
    <property type="entry name" value="Znf_CCCH"/>
</dbReference>
<organism evidence="6 7">
    <name type="scientific">Perkinsus chesapeaki</name>
    <name type="common">Clam parasite</name>
    <name type="synonym">Perkinsus andrewsi</name>
    <dbReference type="NCBI Taxonomy" id="330153"/>
    <lineage>
        <taxon>Eukaryota</taxon>
        <taxon>Sar</taxon>
        <taxon>Alveolata</taxon>
        <taxon>Perkinsozoa</taxon>
        <taxon>Perkinsea</taxon>
        <taxon>Perkinsida</taxon>
        <taxon>Perkinsidae</taxon>
        <taxon>Perkinsus</taxon>
    </lineage>
</organism>
<accession>A0A7J6MMW1</accession>
<evidence type="ECO:0000313" key="7">
    <source>
        <dbReference type="Proteomes" id="UP000591131"/>
    </source>
</evidence>
<evidence type="ECO:0000259" key="5">
    <source>
        <dbReference type="PROSITE" id="PS50103"/>
    </source>
</evidence>